<organism evidence="3 5">
    <name type="scientific">Paraburkholderia ginsengiterrae</name>
    <dbReference type="NCBI Taxonomy" id="1462993"/>
    <lineage>
        <taxon>Bacteria</taxon>
        <taxon>Pseudomonadati</taxon>
        <taxon>Pseudomonadota</taxon>
        <taxon>Betaproteobacteria</taxon>
        <taxon>Burkholderiales</taxon>
        <taxon>Burkholderiaceae</taxon>
        <taxon>Paraburkholderia</taxon>
    </lineage>
</organism>
<evidence type="ECO:0000313" key="3">
    <source>
        <dbReference type="EMBL" id="OAJ64413.1"/>
    </source>
</evidence>
<accession>A0A1A9NCU7</accession>
<gene>
    <name evidence="2" type="ORF">A6V36_20485</name>
    <name evidence="3" type="ORF">A6V37_19510</name>
</gene>
<feature type="domain" description="ATPase AAA-type core" evidence="1">
    <location>
        <begin position="163"/>
        <end position="240"/>
    </location>
</feature>
<protein>
    <recommendedName>
        <fullName evidence="1">ATPase AAA-type core domain-containing protein</fullName>
    </recommendedName>
</protein>
<dbReference type="PANTHER" id="PTHR43581:SF2">
    <property type="entry name" value="EXCINUCLEASE ATPASE SUBUNIT"/>
    <property type="match status" value="1"/>
</dbReference>
<dbReference type="Gene3D" id="3.40.50.300">
    <property type="entry name" value="P-loop containing nucleotide triphosphate hydrolases"/>
    <property type="match status" value="1"/>
</dbReference>
<sequence length="352" mass="38770">MGAAHSMRTIGYLMLDAIGKKEKSWRSARQVMDFLGLGYSVVVSLRLHTSLSRLDADTESHDEYEQLPGEPRESEMQSYLRSVSSKALSSDSRDEVLHSLMGSDSALEQLIRRLHSFPLEVVLNFHDGAPSSMAHKGFTVSELMTLVQLNVIVIAKLLVTKTDTGEEIAAEQDLSSGQWHIFFTMLGLALSLDHNSLVVVDEPENSLHPEWQWRYIDLLERVMSGSTGCHVVIATHSPLIASGVKEGAGNVVRLVPSVDGPIGIAVKQEELTFGWDAGDVYRKTFEMESTRALSFVDTADRALALVRDGKDKSQEFRVIASELANTAQSLPEEDTMRSVINAITKIAEGEKA</sequence>
<name>A0A1A9NCU7_9BURK</name>
<dbReference type="InterPro" id="IPR027417">
    <property type="entry name" value="P-loop_NTPase"/>
</dbReference>
<dbReference type="GO" id="GO:0005524">
    <property type="term" value="F:ATP binding"/>
    <property type="evidence" value="ECO:0007669"/>
    <property type="project" value="InterPro"/>
</dbReference>
<dbReference type="InterPro" id="IPR003959">
    <property type="entry name" value="ATPase_AAA_core"/>
</dbReference>
<proteinExistence type="predicted"/>
<dbReference type="STRING" id="1462993.A6V36_20485"/>
<comment type="caution">
    <text evidence="3">The sequence shown here is derived from an EMBL/GenBank/DDBJ whole genome shotgun (WGS) entry which is preliminary data.</text>
</comment>
<dbReference type="PANTHER" id="PTHR43581">
    <property type="entry name" value="ATP/GTP PHOSPHATASE"/>
    <property type="match status" value="1"/>
</dbReference>
<dbReference type="Pfam" id="PF13304">
    <property type="entry name" value="AAA_21"/>
    <property type="match status" value="1"/>
</dbReference>
<evidence type="ECO:0000313" key="4">
    <source>
        <dbReference type="Proteomes" id="UP000077961"/>
    </source>
</evidence>
<dbReference type="Proteomes" id="UP000078116">
    <property type="component" value="Unassembled WGS sequence"/>
</dbReference>
<dbReference type="AlphaFoldDB" id="A0A1A9NCU7"/>
<dbReference type="InterPro" id="IPR051396">
    <property type="entry name" value="Bact_Antivir_Def_Nuclease"/>
</dbReference>
<reference evidence="4 5" key="1">
    <citation type="submission" date="2016-04" db="EMBL/GenBank/DDBJ databases">
        <title>Reclassification of Paraburkholderia panaciterrae (Farh et al. 2015) Dobritsa &amp; Samadpour 2016 as a later homotypic synonym of Paraburkholderia ginsengiterrae (Farh et al. 2015) Dobritsa &amp; Samadpour 2016.</title>
        <authorList>
            <person name="Dobritsa A.P."/>
            <person name="Kutumbaka K."/>
            <person name="Samadpour M."/>
        </authorList>
    </citation>
    <scope>NUCLEOTIDE SEQUENCE [LARGE SCALE GENOMIC DNA]</scope>
    <source>
        <strain evidence="3 5">DCY85</strain>
        <strain evidence="2 4">DCY85-1</strain>
    </source>
</reference>
<dbReference type="GO" id="GO:0016887">
    <property type="term" value="F:ATP hydrolysis activity"/>
    <property type="evidence" value="ECO:0007669"/>
    <property type="project" value="InterPro"/>
</dbReference>
<dbReference type="EMBL" id="LXJZ01000040">
    <property type="protein sequence ID" value="OAJ62752.1"/>
    <property type="molecule type" value="Genomic_DNA"/>
</dbReference>
<evidence type="ECO:0000313" key="2">
    <source>
        <dbReference type="EMBL" id="OAJ62752.1"/>
    </source>
</evidence>
<dbReference type="EMBL" id="LXKA01000109">
    <property type="protein sequence ID" value="OAJ64413.1"/>
    <property type="molecule type" value="Genomic_DNA"/>
</dbReference>
<dbReference type="SUPFAM" id="SSF52540">
    <property type="entry name" value="P-loop containing nucleoside triphosphate hydrolases"/>
    <property type="match status" value="1"/>
</dbReference>
<evidence type="ECO:0000313" key="5">
    <source>
        <dbReference type="Proteomes" id="UP000078116"/>
    </source>
</evidence>
<dbReference type="Proteomes" id="UP000077961">
    <property type="component" value="Unassembled WGS sequence"/>
</dbReference>
<evidence type="ECO:0000259" key="1">
    <source>
        <dbReference type="Pfam" id="PF13304"/>
    </source>
</evidence>
<keyword evidence="4" id="KW-1185">Reference proteome</keyword>